<dbReference type="AlphaFoldDB" id="A0A8S2DHD5"/>
<organism evidence="1 3">
    <name type="scientific">Didymodactylos carnosus</name>
    <dbReference type="NCBI Taxonomy" id="1234261"/>
    <lineage>
        <taxon>Eukaryota</taxon>
        <taxon>Metazoa</taxon>
        <taxon>Spiralia</taxon>
        <taxon>Gnathifera</taxon>
        <taxon>Rotifera</taxon>
        <taxon>Eurotatoria</taxon>
        <taxon>Bdelloidea</taxon>
        <taxon>Philodinida</taxon>
        <taxon>Philodinidae</taxon>
        <taxon>Didymodactylos</taxon>
    </lineage>
</organism>
<accession>A0A8S2DHD5</accession>
<evidence type="ECO:0000313" key="1">
    <source>
        <dbReference type="EMBL" id="CAF0896034.1"/>
    </source>
</evidence>
<dbReference type="Proteomes" id="UP000682733">
    <property type="component" value="Unassembled WGS sequence"/>
</dbReference>
<comment type="caution">
    <text evidence="1">The sequence shown here is derived from an EMBL/GenBank/DDBJ whole genome shotgun (WGS) entry which is preliminary data.</text>
</comment>
<gene>
    <name evidence="1" type="ORF">OVA965_LOCUS9374</name>
    <name evidence="2" type="ORF">TMI583_LOCUS9370</name>
</gene>
<evidence type="ECO:0000313" key="2">
    <source>
        <dbReference type="EMBL" id="CAF3677501.1"/>
    </source>
</evidence>
<dbReference type="Proteomes" id="UP000677228">
    <property type="component" value="Unassembled WGS sequence"/>
</dbReference>
<proteinExistence type="predicted"/>
<sequence>MFRETNPNEYTFMKNCDEKFNLVRPVEVFLPDGGSFVYVSIKSILSHMLKNNEFFCGLKHGLKQNKLYEDTDFMFSYRDEFVLPIHQMLPKIQKKQYETVGNALVRAYPMLADLVASYDDSKAGAFDESARQTLDDDFTSKEHIDDLKKLALASNSQKIDSVLAKSRLTFDYRLHFLQSGKSVADYLSDKS</sequence>
<reference evidence="1" key="1">
    <citation type="submission" date="2021-02" db="EMBL/GenBank/DDBJ databases">
        <authorList>
            <person name="Nowell W R."/>
        </authorList>
    </citation>
    <scope>NUCLEOTIDE SEQUENCE</scope>
</reference>
<evidence type="ECO:0000313" key="3">
    <source>
        <dbReference type="Proteomes" id="UP000677228"/>
    </source>
</evidence>
<name>A0A8S2DHD5_9BILA</name>
<dbReference type="EMBL" id="CAJNOK010003306">
    <property type="protein sequence ID" value="CAF0896034.1"/>
    <property type="molecule type" value="Genomic_DNA"/>
</dbReference>
<protein>
    <submittedName>
        <fullName evidence="1">Uncharacterized protein</fullName>
    </submittedName>
</protein>
<dbReference type="EMBL" id="CAJOBA010003307">
    <property type="protein sequence ID" value="CAF3677501.1"/>
    <property type="molecule type" value="Genomic_DNA"/>
</dbReference>